<proteinExistence type="predicted"/>
<accession>A0A7W9ZGT4</accession>
<evidence type="ECO:0008006" key="4">
    <source>
        <dbReference type="Google" id="ProtNLM"/>
    </source>
</evidence>
<reference evidence="2 3" key="1">
    <citation type="submission" date="2020-08" db="EMBL/GenBank/DDBJ databases">
        <title>Genomic Encyclopedia of Type Strains, Phase IV (KMG-IV): sequencing the most valuable type-strain genomes for metagenomic binning, comparative biology and taxonomic classification.</title>
        <authorList>
            <person name="Goeker M."/>
        </authorList>
    </citation>
    <scope>NUCLEOTIDE SEQUENCE [LARGE SCALE GENOMIC DNA]</scope>
    <source>
        <strain evidence="2 3">DSM 11590</strain>
    </source>
</reference>
<feature type="transmembrane region" description="Helical" evidence="1">
    <location>
        <begin position="35"/>
        <end position="58"/>
    </location>
</feature>
<evidence type="ECO:0000256" key="1">
    <source>
        <dbReference type="SAM" id="Phobius"/>
    </source>
</evidence>
<keyword evidence="3" id="KW-1185">Reference proteome</keyword>
<evidence type="ECO:0000313" key="2">
    <source>
        <dbReference type="EMBL" id="MBB6211223.1"/>
    </source>
</evidence>
<protein>
    <recommendedName>
        <fullName evidence="4">DUF2946 domain-containing protein</fullName>
    </recommendedName>
</protein>
<dbReference type="EMBL" id="JACIIX010000010">
    <property type="protein sequence ID" value="MBB6211223.1"/>
    <property type="molecule type" value="Genomic_DNA"/>
</dbReference>
<organism evidence="2 3">
    <name type="scientific">Novispirillum itersonii</name>
    <name type="common">Aquaspirillum itersonii</name>
    <dbReference type="NCBI Taxonomy" id="189"/>
    <lineage>
        <taxon>Bacteria</taxon>
        <taxon>Pseudomonadati</taxon>
        <taxon>Pseudomonadota</taxon>
        <taxon>Alphaproteobacteria</taxon>
        <taxon>Rhodospirillales</taxon>
        <taxon>Novispirillaceae</taxon>
        <taxon>Novispirillum</taxon>
    </lineage>
</organism>
<name>A0A7W9ZGT4_NOVIT</name>
<dbReference type="AlphaFoldDB" id="A0A7W9ZGT4"/>
<gene>
    <name evidence="2" type="ORF">FHS48_002660</name>
</gene>
<comment type="caution">
    <text evidence="2">The sequence shown here is derived from an EMBL/GenBank/DDBJ whole genome shotgun (WGS) entry which is preliminary data.</text>
</comment>
<keyword evidence="1" id="KW-0472">Membrane</keyword>
<evidence type="ECO:0000313" key="3">
    <source>
        <dbReference type="Proteomes" id="UP000544872"/>
    </source>
</evidence>
<keyword evidence="1" id="KW-0812">Transmembrane</keyword>
<keyword evidence="1" id="KW-1133">Transmembrane helix</keyword>
<dbReference type="Proteomes" id="UP000544872">
    <property type="component" value="Unassembled WGS sequence"/>
</dbReference>
<sequence length="154" mass="15362">MTAPPAGGQHAAMMLKSNTVFPVRRTARSGPAPGAAAWMVFALSLHLILSAVAGIVAADPSGPIRPLAAADTVLCTGSGMRTLPTATGSPGVPLASADSLCALCVPVLPDDLPAVQAPSPAVSAFTRQAVSPARSAPALPALHRPQPRAPPILT</sequence>
<dbReference type="RefSeq" id="WP_184264045.1">
    <property type="nucleotide sequence ID" value="NZ_JACIIX010000010.1"/>
</dbReference>